<accession>A0A2N9M0M0</accession>
<dbReference type="AlphaFoldDB" id="A0A2N9M0M0"/>
<protein>
    <submittedName>
        <fullName evidence="1">Uncharacterized protein</fullName>
    </submittedName>
</protein>
<evidence type="ECO:0000313" key="1">
    <source>
        <dbReference type="EMBL" id="SPE29029.1"/>
    </source>
</evidence>
<dbReference type="EMBL" id="OKRB01000130">
    <property type="protein sequence ID" value="SPE29029.1"/>
    <property type="molecule type" value="Genomic_DNA"/>
</dbReference>
<proteinExistence type="predicted"/>
<reference evidence="2" key="1">
    <citation type="submission" date="2018-02" db="EMBL/GenBank/DDBJ databases">
        <authorList>
            <person name="Hausmann B."/>
        </authorList>
    </citation>
    <scope>NUCLEOTIDE SEQUENCE [LARGE SCALE GENOMIC DNA]</scope>
    <source>
        <strain evidence="2">Peat soil MAG SbA5</strain>
    </source>
</reference>
<organism evidence="1 2">
    <name type="scientific">Candidatus Sulfuritelmatomonas gaucii</name>
    <dbReference type="NCBI Taxonomy" id="2043161"/>
    <lineage>
        <taxon>Bacteria</taxon>
        <taxon>Pseudomonadati</taxon>
        <taxon>Acidobacteriota</taxon>
        <taxon>Terriglobia</taxon>
        <taxon>Terriglobales</taxon>
        <taxon>Acidobacteriaceae</taxon>
        <taxon>Candidatus Sulfuritelmatomonas</taxon>
    </lineage>
</organism>
<name>A0A2N9M0M0_9BACT</name>
<sequence length="88" mass="9880">MFKTPRAMGFNSFSDACGRHLQRCLNPSLKAAAIFGWGLFASTTFIGLARDNFSDYFQARFSSLLLRSNSDCRKMTQMVPQYAPFAVP</sequence>
<dbReference type="Proteomes" id="UP000239735">
    <property type="component" value="Unassembled WGS sequence"/>
</dbReference>
<gene>
    <name evidence="1" type="ORF">SBA5_70119</name>
</gene>
<evidence type="ECO:0000313" key="2">
    <source>
        <dbReference type="Proteomes" id="UP000239735"/>
    </source>
</evidence>